<feature type="chain" id="PRO_5040738779" evidence="2">
    <location>
        <begin position="19"/>
        <end position="155"/>
    </location>
</feature>
<feature type="region of interest" description="Disordered" evidence="1">
    <location>
        <begin position="90"/>
        <end position="155"/>
    </location>
</feature>
<keyword evidence="4" id="KW-1185">Reference proteome</keyword>
<reference evidence="3" key="1">
    <citation type="journal article" date="2023" name="Access Microbiol">
        <title>De-novo genome assembly for Akanthomyces muscarius, a biocontrol agent of insect agricultural pests.</title>
        <authorList>
            <person name="Erdos Z."/>
            <person name="Studholme D.J."/>
            <person name="Raymond B."/>
            <person name="Sharma M."/>
        </authorList>
    </citation>
    <scope>NUCLEOTIDE SEQUENCE</scope>
    <source>
        <strain evidence="3">Ve6</strain>
    </source>
</reference>
<dbReference type="Proteomes" id="UP001144673">
    <property type="component" value="Unassembled WGS sequence"/>
</dbReference>
<sequence>MKGLALLCMAAVMELASAGVTVATKPQPLTPCATASDKHCKSCSSSRDCWINAGSDNPGIYAGTCSSDINSLTCYNQKCVYSDSDSGCGIPEGDQDAFPTPDTGGQSSGATSQTFGGSDPSTGGYLISGGESELASGGGSVEDFNRRRSRVAFRA</sequence>
<dbReference type="KEGG" id="amus:LMH87_008399"/>
<accession>A0A9W8QJM0</accession>
<evidence type="ECO:0000256" key="1">
    <source>
        <dbReference type="SAM" id="MobiDB-lite"/>
    </source>
</evidence>
<comment type="caution">
    <text evidence="3">The sequence shown here is derived from an EMBL/GenBank/DDBJ whole genome shotgun (WGS) entry which is preliminary data.</text>
</comment>
<organism evidence="3 4">
    <name type="scientific">Akanthomyces muscarius</name>
    <name type="common">Entomopathogenic fungus</name>
    <name type="synonym">Lecanicillium muscarium</name>
    <dbReference type="NCBI Taxonomy" id="2231603"/>
    <lineage>
        <taxon>Eukaryota</taxon>
        <taxon>Fungi</taxon>
        <taxon>Dikarya</taxon>
        <taxon>Ascomycota</taxon>
        <taxon>Pezizomycotina</taxon>
        <taxon>Sordariomycetes</taxon>
        <taxon>Hypocreomycetidae</taxon>
        <taxon>Hypocreales</taxon>
        <taxon>Cordycipitaceae</taxon>
        <taxon>Akanthomyces</taxon>
    </lineage>
</organism>
<feature type="signal peptide" evidence="2">
    <location>
        <begin position="1"/>
        <end position="18"/>
    </location>
</feature>
<evidence type="ECO:0000256" key="2">
    <source>
        <dbReference type="SAM" id="SignalP"/>
    </source>
</evidence>
<feature type="compositionally biased region" description="Polar residues" evidence="1">
    <location>
        <begin position="103"/>
        <end position="121"/>
    </location>
</feature>
<dbReference type="AlphaFoldDB" id="A0A9W8QJM0"/>
<keyword evidence="2" id="KW-0732">Signal</keyword>
<dbReference type="RefSeq" id="XP_056057500.1">
    <property type="nucleotide sequence ID" value="XM_056197937.1"/>
</dbReference>
<evidence type="ECO:0000313" key="3">
    <source>
        <dbReference type="EMBL" id="KAJ4159501.1"/>
    </source>
</evidence>
<protein>
    <submittedName>
        <fullName evidence="3">Uncharacterized protein</fullName>
    </submittedName>
</protein>
<dbReference type="EMBL" id="JAJHUN010000005">
    <property type="protein sequence ID" value="KAJ4159501.1"/>
    <property type="molecule type" value="Genomic_DNA"/>
</dbReference>
<name>A0A9W8QJM0_AKAMU</name>
<proteinExistence type="predicted"/>
<evidence type="ECO:0000313" key="4">
    <source>
        <dbReference type="Proteomes" id="UP001144673"/>
    </source>
</evidence>
<gene>
    <name evidence="3" type="ORF">LMH87_008399</name>
</gene>
<dbReference type="GeneID" id="80895558"/>